<evidence type="ECO:0000313" key="2">
    <source>
        <dbReference type="Proteomes" id="UP001142400"/>
    </source>
</evidence>
<reference evidence="1" key="1">
    <citation type="submission" date="2022-06" db="EMBL/GenBank/DDBJ databases">
        <title>WGS of actinobacteria.</title>
        <authorList>
            <person name="Thawai C."/>
        </authorList>
    </citation>
    <scope>NUCLEOTIDE SEQUENCE</scope>
    <source>
        <strain evidence="1">DSM 42010</strain>
    </source>
</reference>
<comment type="caution">
    <text evidence="1">The sequence shown here is derived from an EMBL/GenBank/DDBJ whole genome shotgun (WGS) entry which is preliminary data.</text>
</comment>
<accession>A0A9X2RXF9</accession>
<dbReference type="RefSeq" id="WP_257632673.1">
    <property type="nucleotide sequence ID" value="NZ_JANIIC010000027.1"/>
</dbReference>
<name>A0A9X2RXF9_STRMQ</name>
<dbReference type="Proteomes" id="UP001142400">
    <property type="component" value="Unassembled WGS sequence"/>
</dbReference>
<gene>
    <name evidence="1" type="ORF">NQU54_22660</name>
</gene>
<keyword evidence="2" id="KW-1185">Reference proteome</keyword>
<organism evidence="1 2">
    <name type="scientific">Streptomyces malaysiensis subsp. samsunensis</name>
    <dbReference type="NCBI Taxonomy" id="459658"/>
    <lineage>
        <taxon>Bacteria</taxon>
        <taxon>Bacillati</taxon>
        <taxon>Actinomycetota</taxon>
        <taxon>Actinomycetes</taxon>
        <taxon>Kitasatosporales</taxon>
        <taxon>Streptomycetaceae</taxon>
        <taxon>Streptomyces</taxon>
        <taxon>Streptomyces violaceusniger group</taxon>
    </lineage>
</organism>
<proteinExistence type="predicted"/>
<protein>
    <submittedName>
        <fullName evidence="1">Uncharacterized protein</fullName>
    </submittedName>
</protein>
<sequence length="87" mass="9800">MTTYQPGNYKISVTATMPAKVARQMYRPERFQYSGDTATVTFGPMPIRAVKKETDKSLAANFLRFCMAEQPKAKYTIQSINITPDVS</sequence>
<evidence type="ECO:0000313" key="1">
    <source>
        <dbReference type="EMBL" id="MCQ8831794.1"/>
    </source>
</evidence>
<dbReference type="AlphaFoldDB" id="A0A9X2RXF9"/>
<dbReference type="EMBL" id="JANIIC010000027">
    <property type="protein sequence ID" value="MCQ8831794.1"/>
    <property type="molecule type" value="Genomic_DNA"/>
</dbReference>